<name>A0A0J1BHM8_RHOIS</name>
<sequence>MDRQPLLHRTDRHDRIVSANRCRISRSISNSGGHLARIASLESLRDGSHQNTLIVLVSNRNSLDVATFAC</sequence>
<evidence type="ECO:0000313" key="2">
    <source>
        <dbReference type="Proteomes" id="UP000036367"/>
    </source>
</evidence>
<dbReference type="STRING" id="595434.RISK_001896"/>
<gene>
    <name evidence="1" type="ORF">RISK_001896</name>
</gene>
<dbReference type="PATRIC" id="fig|595434.4.peg.1816"/>
<keyword evidence="2" id="KW-1185">Reference proteome</keyword>
<accession>A0A0J1BHM8</accession>
<dbReference type="Proteomes" id="UP000036367">
    <property type="component" value="Unassembled WGS sequence"/>
</dbReference>
<organism evidence="1 2">
    <name type="scientific">Rhodopirellula islandica</name>
    <dbReference type="NCBI Taxonomy" id="595434"/>
    <lineage>
        <taxon>Bacteria</taxon>
        <taxon>Pseudomonadati</taxon>
        <taxon>Planctomycetota</taxon>
        <taxon>Planctomycetia</taxon>
        <taxon>Pirellulales</taxon>
        <taxon>Pirellulaceae</taxon>
        <taxon>Rhodopirellula</taxon>
    </lineage>
</organism>
<evidence type="ECO:0000313" key="1">
    <source>
        <dbReference type="EMBL" id="KLU06045.1"/>
    </source>
</evidence>
<dbReference type="EMBL" id="LECT01000016">
    <property type="protein sequence ID" value="KLU06045.1"/>
    <property type="molecule type" value="Genomic_DNA"/>
</dbReference>
<dbReference type="AlphaFoldDB" id="A0A0J1BHM8"/>
<protein>
    <submittedName>
        <fullName evidence="1">Uncharacterized protein</fullName>
    </submittedName>
</protein>
<comment type="caution">
    <text evidence="1">The sequence shown here is derived from an EMBL/GenBank/DDBJ whole genome shotgun (WGS) entry which is preliminary data.</text>
</comment>
<proteinExistence type="predicted"/>
<reference evidence="1" key="1">
    <citation type="submission" date="2015-05" db="EMBL/GenBank/DDBJ databases">
        <title>Permanent draft genome of Rhodopirellula islandicus K833.</title>
        <authorList>
            <person name="Kizina J."/>
            <person name="Richter M."/>
            <person name="Glockner F.O."/>
            <person name="Harder J."/>
        </authorList>
    </citation>
    <scope>NUCLEOTIDE SEQUENCE [LARGE SCALE GENOMIC DNA]</scope>
    <source>
        <strain evidence="1">K833</strain>
    </source>
</reference>